<dbReference type="AlphaFoldDB" id="A0AAD5C582"/>
<dbReference type="Gene3D" id="3.40.50.620">
    <property type="entry name" value="HUPs"/>
    <property type="match status" value="1"/>
</dbReference>
<name>A0AAD5C582_AMBAR</name>
<keyword evidence="5" id="KW-0723">Serine/threonine-protein kinase</keyword>
<dbReference type="PROSITE" id="PS50011">
    <property type="entry name" value="PROTEIN_KINASE_DOM"/>
    <property type="match status" value="1"/>
</dbReference>
<comment type="function">
    <text evidence="2">Functions as an E3 ubiquitin ligase.</text>
</comment>
<keyword evidence="10 11" id="KW-0067">ATP-binding</keyword>
<dbReference type="CDD" id="cd16655">
    <property type="entry name" value="RING-Ubox_WDSUB1-like"/>
    <property type="match status" value="1"/>
</dbReference>
<dbReference type="SUPFAM" id="SSF52402">
    <property type="entry name" value="Adenine nucleotide alpha hydrolases-like"/>
    <property type="match status" value="1"/>
</dbReference>
<keyword evidence="12" id="KW-0175">Coiled coil</keyword>
<evidence type="ECO:0000256" key="1">
    <source>
        <dbReference type="ARBA" id="ARBA00000900"/>
    </source>
</evidence>
<dbReference type="InterPro" id="IPR017441">
    <property type="entry name" value="Protein_kinase_ATP_BS"/>
</dbReference>
<feature type="domain" description="Protein kinase" evidence="14">
    <location>
        <begin position="521"/>
        <end position="795"/>
    </location>
</feature>
<dbReference type="Pfam" id="PF04564">
    <property type="entry name" value="U-box"/>
    <property type="match status" value="1"/>
</dbReference>
<keyword evidence="7 11" id="KW-0547">Nucleotide-binding</keyword>
<evidence type="ECO:0000313" key="17">
    <source>
        <dbReference type="Proteomes" id="UP001206925"/>
    </source>
</evidence>
<evidence type="ECO:0000256" key="5">
    <source>
        <dbReference type="ARBA" id="ARBA00022527"/>
    </source>
</evidence>
<comment type="catalytic activity">
    <reaction evidence="1">
        <text>S-ubiquitinyl-[E2 ubiquitin-conjugating enzyme]-L-cysteine + [acceptor protein]-L-lysine = [E2 ubiquitin-conjugating enzyme]-L-cysteine + N(6)-ubiquitinyl-[acceptor protein]-L-lysine.</text>
        <dbReference type="EC" id="2.3.2.27"/>
    </reaction>
</comment>
<keyword evidence="8" id="KW-0418">Kinase</keyword>
<protein>
    <recommendedName>
        <fullName evidence="4">RING-type E3 ubiquitin transferase</fullName>
        <ecNumber evidence="4">2.3.2.27</ecNumber>
    </recommendedName>
</protein>
<dbReference type="CDD" id="cd01989">
    <property type="entry name" value="USP_STK_Ubox_N"/>
    <property type="match status" value="1"/>
</dbReference>
<dbReference type="GO" id="GO:0005524">
    <property type="term" value="F:ATP binding"/>
    <property type="evidence" value="ECO:0007669"/>
    <property type="project" value="UniProtKB-UniRule"/>
</dbReference>
<dbReference type="InterPro" id="IPR014729">
    <property type="entry name" value="Rossmann-like_a/b/a_fold"/>
</dbReference>
<dbReference type="EC" id="2.3.2.27" evidence="4"/>
<dbReference type="InterPro" id="IPR013083">
    <property type="entry name" value="Znf_RING/FYVE/PHD"/>
</dbReference>
<feature type="coiled-coil region" evidence="12">
    <location>
        <begin position="365"/>
        <end position="492"/>
    </location>
</feature>
<dbReference type="PROSITE" id="PS00107">
    <property type="entry name" value="PROTEIN_KINASE_ATP"/>
    <property type="match status" value="1"/>
</dbReference>
<dbReference type="GO" id="GO:0016567">
    <property type="term" value="P:protein ubiquitination"/>
    <property type="evidence" value="ECO:0007669"/>
    <property type="project" value="InterPro"/>
</dbReference>
<dbReference type="Proteomes" id="UP001206925">
    <property type="component" value="Unassembled WGS sequence"/>
</dbReference>
<dbReference type="SUPFAM" id="SSF57850">
    <property type="entry name" value="RING/U-box"/>
    <property type="match status" value="1"/>
</dbReference>
<evidence type="ECO:0000313" key="16">
    <source>
        <dbReference type="EMBL" id="KAI7735337.1"/>
    </source>
</evidence>
<evidence type="ECO:0000256" key="10">
    <source>
        <dbReference type="ARBA" id="ARBA00022840"/>
    </source>
</evidence>
<dbReference type="InterPro" id="IPR000719">
    <property type="entry name" value="Prot_kinase_dom"/>
</dbReference>
<dbReference type="EMBL" id="JAMZMK010009504">
    <property type="protein sequence ID" value="KAI7735337.1"/>
    <property type="molecule type" value="Genomic_DNA"/>
</dbReference>
<dbReference type="GO" id="GO:0004674">
    <property type="term" value="F:protein serine/threonine kinase activity"/>
    <property type="evidence" value="ECO:0007669"/>
    <property type="project" value="UniProtKB-KW"/>
</dbReference>
<evidence type="ECO:0000256" key="12">
    <source>
        <dbReference type="SAM" id="Coils"/>
    </source>
</evidence>
<reference evidence="16" key="1">
    <citation type="submission" date="2022-06" db="EMBL/GenBank/DDBJ databases">
        <title>Uncovering the hologenomic basis of an extraordinary plant invasion.</title>
        <authorList>
            <person name="Bieker V.C."/>
            <person name="Martin M.D."/>
            <person name="Gilbert T."/>
            <person name="Hodgins K."/>
            <person name="Battlay P."/>
            <person name="Petersen B."/>
            <person name="Wilson J."/>
        </authorList>
    </citation>
    <scope>NUCLEOTIDE SEQUENCE</scope>
    <source>
        <strain evidence="16">AA19_3_7</strain>
        <tissue evidence="16">Leaf</tissue>
    </source>
</reference>
<comment type="pathway">
    <text evidence="3">Protein modification; protein ubiquitination.</text>
</comment>
<dbReference type="InterPro" id="IPR003613">
    <property type="entry name" value="Ubox_domain"/>
</dbReference>
<dbReference type="PROSITE" id="PS51698">
    <property type="entry name" value="U_BOX"/>
    <property type="match status" value="1"/>
</dbReference>
<dbReference type="SUPFAM" id="SSF56112">
    <property type="entry name" value="Protein kinase-like (PK-like)"/>
    <property type="match status" value="1"/>
</dbReference>
<dbReference type="PROSITE" id="PS00108">
    <property type="entry name" value="PROTEIN_KINASE_ST"/>
    <property type="match status" value="1"/>
</dbReference>
<evidence type="ECO:0000256" key="8">
    <source>
        <dbReference type="ARBA" id="ARBA00022777"/>
    </source>
</evidence>
<dbReference type="Gene3D" id="3.30.200.20">
    <property type="entry name" value="Phosphorylase Kinase, domain 1"/>
    <property type="match status" value="1"/>
</dbReference>
<dbReference type="SMART" id="SM00220">
    <property type="entry name" value="S_TKc"/>
    <property type="match status" value="1"/>
</dbReference>
<evidence type="ECO:0000259" key="15">
    <source>
        <dbReference type="PROSITE" id="PS51698"/>
    </source>
</evidence>
<dbReference type="PANTHER" id="PTHR45647">
    <property type="entry name" value="OS02G0152300 PROTEIN"/>
    <property type="match status" value="1"/>
</dbReference>
<evidence type="ECO:0000256" key="2">
    <source>
        <dbReference type="ARBA" id="ARBA00003861"/>
    </source>
</evidence>
<evidence type="ECO:0000256" key="4">
    <source>
        <dbReference type="ARBA" id="ARBA00012483"/>
    </source>
</evidence>
<accession>A0AAD5C582</accession>
<evidence type="ECO:0000256" key="7">
    <source>
        <dbReference type="ARBA" id="ARBA00022741"/>
    </source>
</evidence>
<dbReference type="GO" id="GO:0061630">
    <property type="term" value="F:ubiquitin protein ligase activity"/>
    <property type="evidence" value="ECO:0007669"/>
    <property type="project" value="UniProtKB-EC"/>
</dbReference>
<evidence type="ECO:0000259" key="14">
    <source>
        <dbReference type="PROSITE" id="PS50011"/>
    </source>
</evidence>
<feature type="domain" description="U-box" evidence="15">
    <location>
        <begin position="804"/>
        <end position="875"/>
    </location>
</feature>
<dbReference type="InterPro" id="IPR051348">
    <property type="entry name" value="U-box_ubiquitin_ligases"/>
</dbReference>
<feature type="region of interest" description="Disordered" evidence="13">
    <location>
        <begin position="249"/>
        <end position="268"/>
    </location>
</feature>
<keyword evidence="9" id="KW-0833">Ubl conjugation pathway</keyword>
<dbReference type="SMART" id="SM00504">
    <property type="entry name" value="Ubox"/>
    <property type="match status" value="1"/>
</dbReference>
<sequence length="875" mass="98326">MAVVKAEGGQRGNQIRYPVVDSDTSEIMEIGGEDVGEKVYVAVGKNRKESQSTLLWGLRNSGGGQICILHVHQPADKIPIMGTKFPIDQLDAQQVATYHEKERQDMRQLLDKYNQTCRQEGVCAELHYIEMDSIEKGIVEFILQHNVRRLVMGGAADKHYSKRMVDLKSKKAIYVRLLAAPSCQIQFICKGNIILTRPGRLDGTGVSISSPSPLPNTNIDSVESSLRSRSVIEGLNTTLQLNSPTQDYRRVMSDSRGTRTSPTSGVEFTPTRLSLGRAVDVWGGISQRSHSTGSRLSTCSSEMVDDSGLISYAMSEADSDYGSAPRFNDHVQNPSPPSVLQERGMNDELYDQLIQAMAEADISKRDAFEESLRRRKAEKDAIEAKRRVKASEDLYAEELRRRLEIDEALKKTKEEHRNIKRELDEVSEELRMALEQKSLLERQIADSDRTVQDLEQKMFAAVELLQNYKKERDELQVECDDALRLLEEMKAKQAEEASCSSPSQFYTEFSFSELKEATRNFDPSLKIGEGGYGSIYRCFIRHTEVAIKMLHSHSLQGPTEFQQEVNILSRLRHPNLVTLVGACPDACIIIYEYLSGGSLEDRLTCKDNTPPLSWQTRIRIAAELCSVLIFLHSCDIVHGDLKPANLLLDKNLVTKLSDFGICRVLSQNELSSNNTSYCCRTDPKGTFVYMDPEFLSTGELTSKSDTYSFGIILLRLLTGKPALGLPKEVQRALNEENLKNILDPTAGDWPFVQAQQLALLAMNCCDVARKNRPDLAFEAWRVLEPMRVSCGLPSFRFGSERQCPIPHYFICPIFQEIMQDPVVAADGFTYEAEALRGWLDSGRNTSPMTNLELANSNLVPNHALRSAIQEWLQQP</sequence>
<organism evidence="16 17">
    <name type="scientific">Ambrosia artemisiifolia</name>
    <name type="common">Common ragweed</name>
    <dbReference type="NCBI Taxonomy" id="4212"/>
    <lineage>
        <taxon>Eukaryota</taxon>
        <taxon>Viridiplantae</taxon>
        <taxon>Streptophyta</taxon>
        <taxon>Embryophyta</taxon>
        <taxon>Tracheophyta</taxon>
        <taxon>Spermatophyta</taxon>
        <taxon>Magnoliopsida</taxon>
        <taxon>eudicotyledons</taxon>
        <taxon>Gunneridae</taxon>
        <taxon>Pentapetalae</taxon>
        <taxon>asterids</taxon>
        <taxon>campanulids</taxon>
        <taxon>Asterales</taxon>
        <taxon>Asteraceae</taxon>
        <taxon>Asteroideae</taxon>
        <taxon>Heliantheae alliance</taxon>
        <taxon>Heliantheae</taxon>
        <taxon>Ambrosia</taxon>
    </lineage>
</organism>
<keyword evidence="6" id="KW-0808">Transferase</keyword>
<gene>
    <name evidence="16" type="ORF">M8C21_029754</name>
</gene>
<keyword evidence="17" id="KW-1185">Reference proteome</keyword>
<dbReference type="Pfam" id="PF00069">
    <property type="entry name" value="Pkinase"/>
    <property type="match status" value="1"/>
</dbReference>
<evidence type="ECO:0000256" key="6">
    <source>
        <dbReference type="ARBA" id="ARBA00022679"/>
    </source>
</evidence>
<dbReference type="Gene3D" id="3.30.40.10">
    <property type="entry name" value="Zinc/RING finger domain, C3HC4 (zinc finger)"/>
    <property type="match status" value="1"/>
</dbReference>
<evidence type="ECO:0000256" key="3">
    <source>
        <dbReference type="ARBA" id="ARBA00004906"/>
    </source>
</evidence>
<proteinExistence type="predicted"/>
<feature type="binding site" evidence="11">
    <location>
        <position position="548"/>
    </location>
    <ligand>
        <name>ATP</name>
        <dbReference type="ChEBI" id="CHEBI:30616"/>
    </ligand>
</feature>
<evidence type="ECO:0000256" key="11">
    <source>
        <dbReference type="PROSITE-ProRule" id="PRU10141"/>
    </source>
</evidence>
<dbReference type="InterPro" id="IPR011009">
    <property type="entry name" value="Kinase-like_dom_sf"/>
</dbReference>
<evidence type="ECO:0000256" key="9">
    <source>
        <dbReference type="ARBA" id="ARBA00022786"/>
    </source>
</evidence>
<evidence type="ECO:0000256" key="13">
    <source>
        <dbReference type="SAM" id="MobiDB-lite"/>
    </source>
</evidence>
<dbReference type="FunFam" id="3.30.200.20:FF:000039">
    <property type="entry name" value="receptor-like protein kinase FERONIA"/>
    <property type="match status" value="1"/>
</dbReference>
<dbReference type="Gene3D" id="1.10.510.10">
    <property type="entry name" value="Transferase(Phosphotransferase) domain 1"/>
    <property type="match status" value="1"/>
</dbReference>
<dbReference type="PANTHER" id="PTHR45647:SF100">
    <property type="entry name" value="U-BOX DOMAIN-CONTAINING PROTEIN 33"/>
    <property type="match status" value="1"/>
</dbReference>
<dbReference type="InterPro" id="IPR008271">
    <property type="entry name" value="Ser/Thr_kinase_AS"/>
</dbReference>
<comment type="caution">
    <text evidence="16">The sequence shown here is derived from an EMBL/GenBank/DDBJ whole genome shotgun (WGS) entry which is preliminary data.</text>
</comment>